<comment type="subcellular location">
    <subcellularLocation>
        <location evidence="1">Nucleus</location>
    </subcellularLocation>
</comment>
<dbReference type="GO" id="GO:0005634">
    <property type="term" value="C:nucleus"/>
    <property type="evidence" value="ECO:0007669"/>
    <property type="project" value="UniProtKB-SubCell"/>
</dbReference>
<feature type="domain" description="BEN" evidence="7">
    <location>
        <begin position="273"/>
        <end position="370"/>
    </location>
</feature>
<evidence type="ECO:0000256" key="4">
    <source>
        <dbReference type="ARBA" id="ARBA00023163"/>
    </source>
</evidence>
<dbReference type="InterPro" id="IPR018379">
    <property type="entry name" value="BEN_domain"/>
</dbReference>
<proteinExistence type="predicted"/>
<dbReference type="GO" id="GO:0003677">
    <property type="term" value="F:DNA binding"/>
    <property type="evidence" value="ECO:0007669"/>
    <property type="project" value="InterPro"/>
</dbReference>
<evidence type="ECO:0000256" key="2">
    <source>
        <dbReference type="ARBA" id="ARBA00022491"/>
    </source>
</evidence>
<dbReference type="GO" id="GO:0045666">
    <property type="term" value="P:positive regulation of neuron differentiation"/>
    <property type="evidence" value="ECO:0007669"/>
    <property type="project" value="InterPro"/>
</dbReference>
<evidence type="ECO:0000256" key="1">
    <source>
        <dbReference type="ARBA" id="ARBA00004123"/>
    </source>
</evidence>
<dbReference type="SMART" id="SM01025">
    <property type="entry name" value="BEN"/>
    <property type="match status" value="1"/>
</dbReference>
<protein>
    <recommendedName>
        <fullName evidence="7">BEN domain-containing protein</fullName>
    </recommendedName>
</protein>
<dbReference type="Gene3D" id="1.10.10.2590">
    <property type="entry name" value="BEN domain"/>
    <property type="match status" value="1"/>
</dbReference>
<feature type="non-terminal residue" evidence="8">
    <location>
        <position position="374"/>
    </location>
</feature>
<reference evidence="8" key="1">
    <citation type="submission" date="2015-06" db="EMBL/GenBank/DDBJ databases">
        <authorList>
            <person name="Hoefler B.C."/>
            <person name="Straight P.D."/>
        </authorList>
    </citation>
    <scope>NUCLEOTIDE SEQUENCE</scope>
</reference>
<evidence type="ECO:0000256" key="5">
    <source>
        <dbReference type="ARBA" id="ARBA00023242"/>
    </source>
</evidence>
<name>A0A0K8W4P9_BACLA</name>
<sequence>LTLKYQHFLKLTIMDLSPSSSANIKIEDESWEFSNMDLSLNNSLNIKVRNESSELTIMDQFMNGSENMKKENESLEVALDLRKKDRKTQPHLSELRNRQRTQTELSVAELQLKRRREFEDIFNDEYKKLKLDEIILPEQEDTPRNEVHTATVQTLLYINMLQTIMQTISMMREPANTEFPSELQHPMGKDNGEGDYKIIPCTSSKTEPINVSNILTTGNSLLETPSAGNQVSDSIIFKQELTDQENISPNVSNADHQSVSPANEESPDVEIGPYGTRVSKKDLAKIDGMEVSIATRKLLTLIFDRQTLATHTLSGKPSNRFLKSNRPLKPQLDPLKVADITHYVKRVFNCTEPDIRHTITMKCAEIDRIVKKRS</sequence>
<dbReference type="AlphaFoldDB" id="A0A0K8W4P9"/>
<organism evidence="8">
    <name type="scientific">Bactrocera latifrons</name>
    <name type="common">Malaysian fruit fly</name>
    <name type="synonym">Chaetodacus latifrons</name>
    <dbReference type="NCBI Taxonomy" id="174628"/>
    <lineage>
        <taxon>Eukaryota</taxon>
        <taxon>Metazoa</taxon>
        <taxon>Ecdysozoa</taxon>
        <taxon>Arthropoda</taxon>
        <taxon>Hexapoda</taxon>
        <taxon>Insecta</taxon>
        <taxon>Pterygota</taxon>
        <taxon>Neoptera</taxon>
        <taxon>Endopterygota</taxon>
        <taxon>Diptera</taxon>
        <taxon>Brachycera</taxon>
        <taxon>Muscomorpha</taxon>
        <taxon>Tephritoidea</taxon>
        <taxon>Tephritidae</taxon>
        <taxon>Bactrocera</taxon>
        <taxon>Bactrocera</taxon>
    </lineage>
</organism>
<gene>
    <name evidence="8" type="ORF">c0_g1_i2</name>
</gene>
<evidence type="ECO:0000259" key="7">
    <source>
        <dbReference type="PROSITE" id="PS51457"/>
    </source>
</evidence>
<evidence type="ECO:0000256" key="3">
    <source>
        <dbReference type="ARBA" id="ARBA00023015"/>
    </source>
</evidence>
<accession>A0A0K8W4P9</accession>
<evidence type="ECO:0000313" key="8">
    <source>
        <dbReference type="EMBL" id="JAI45840.1"/>
    </source>
</evidence>
<dbReference type="InterPro" id="IPR037496">
    <property type="entry name" value="BEND6-like"/>
</dbReference>
<keyword evidence="4" id="KW-0804">Transcription</keyword>
<dbReference type="PROSITE" id="PS51457">
    <property type="entry name" value="BEN"/>
    <property type="match status" value="1"/>
</dbReference>
<keyword evidence="5" id="KW-0539">Nucleus</keyword>
<dbReference type="Pfam" id="PF10523">
    <property type="entry name" value="BEN"/>
    <property type="match status" value="1"/>
</dbReference>
<feature type="non-terminal residue" evidence="8">
    <location>
        <position position="1"/>
    </location>
</feature>
<dbReference type="GO" id="GO:0045746">
    <property type="term" value="P:negative regulation of Notch signaling pathway"/>
    <property type="evidence" value="ECO:0007669"/>
    <property type="project" value="InterPro"/>
</dbReference>
<evidence type="ECO:0000256" key="6">
    <source>
        <dbReference type="SAM" id="MobiDB-lite"/>
    </source>
</evidence>
<dbReference type="EMBL" id="GDHF01006474">
    <property type="protein sequence ID" value="JAI45840.1"/>
    <property type="molecule type" value="Transcribed_RNA"/>
</dbReference>
<dbReference type="PANTHER" id="PTHR35346">
    <property type="entry name" value="BEN DOMAIN-CONTAINING PROTEIN 6"/>
    <property type="match status" value="1"/>
</dbReference>
<dbReference type="OrthoDB" id="8186171at2759"/>
<dbReference type="PANTHER" id="PTHR35346:SF1">
    <property type="entry name" value="BEN DOMAIN-CONTAINING PROTEIN 6"/>
    <property type="match status" value="1"/>
</dbReference>
<feature type="region of interest" description="Disordered" evidence="6">
    <location>
        <begin position="250"/>
        <end position="274"/>
    </location>
</feature>
<dbReference type="GO" id="GO:0003714">
    <property type="term" value="F:transcription corepressor activity"/>
    <property type="evidence" value="ECO:0007669"/>
    <property type="project" value="InterPro"/>
</dbReference>
<keyword evidence="2" id="KW-0678">Repressor</keyword>
<keyword evidence="3" id="KW-0805">Transcription regulation</keyword>
<feature type="compositionally biased region" description="Polar residues" evidence="6">
    <location>
        <begin position="250"/>
        <end position="263"/>
    </location>
</feature>